<gene>
    <name evidence="11" type="ORF">OSB1V03_LOCUS682</name>
</gene>
<dbReference type="PANTHER" id="PTHR24082:SF283">
    <property type="entry name" value="NUCLEAR HORMONE RECEPTOR HR96"/>
    <property type="match status" value="1"/>
</dbReference>
<dbReference type="InterPro" id="IPR001628">
    <property type="entry name" value="Znf_hrmn_rcpt"/>
</dbReference>
<evidence type="ECO:0000256" key="6">
    <source>
        <dbReference type="ARBA" id="ARBA00023163"/>
    </source>
</evidence>
<dbReference type="OrthoDB" id="6247587at2759"/>
<dbReference type="GO" id="GO:0045944">
    <property type="term" value="P:positive regulation of transcription by RNA polymerase II"/>
    <property type="evidence" value="ECO:0007669"/>
    <property type="project" value="TreeGrafter"/>
</dbReference>
<keyword evidence="12" id="KW-1185">Reference proteome</keyword>
<evidence type="ECO:0000256" key="3">
    <source>
        <dbReference type="ARBA" id="ARBA00022833"/>
    </source>
</evidence>
<keyword evidence="7" id="KW-0675">Receptor</keyword>
<feature type="domain" description="NR LBD" evidence="10">
    <location>
        <begin position="174"/>
        <end position="325"/>
    </location>
</feature>
<dbReference type="InterPro" id="IPR001723">
    <property type="entry name" value="Nuclear_hrmn_rcpt"/>
</dbReference>
<evidence type="ECO:0000313" key="12">
    <source>
        <dbReference type="Proteomes" id="UP000759131"/>
    </source>
</evidence>
<evidence type="ECO:0000256" key="1">
    <source>
        <dbReference type="ARBA" id="ARBA00022723"/>
    </source>
</evidence>
<keyword evidence="2" id="KW-0863">Zinc-finger</keyword>
<dbReference type="InterPro" id="IPR013088">
    <property type="entry name" value="Znf_NHR/GATA"/>
</dbReference>
<protein>
    <recommendedName>
        <fullName evidence="13">Nuclear receptor domain-containing protein</fullName>
    </recommendedName>
</protein>
<dbReference type="EMBL" id="CAJPIZ010000157">
    <property type="protein sequence ID" value="CAG2100618.1"/>
    <property type="molecule type" value="Genomic_DNA"/>
</dbReference>
<dbReference type="EMBL" id="OC854732">
    <property type="protein sequence ID" value="CAD7620188.1"/>
    <property type="molecule type" value="Genomic_DNA"/>
</dbReference>
<dbReference type="GO" id="GO:0000978">
    <property type="term" value="F:RNA polymerase II cis-regulatory region sequence-specific DNA binding"/>
    <property type="evidence" value="ECO:0007669"/>
    <property type="project" value="TreeGrafter"/>
</dbReference>
<dbReference type="Proteomes" id="UP000759131">
    <property type="component" value="Unassembled WGS sequence"/>
</dbReference>
<dbReference type="PROSITE" id="PS51843">
    <property type="entry name" value="NR_LBD"/>
    <property type="match status" value="1"/>
</dbReference>
<dbReference type="Gene3D" id="3.30.50.10">
    <property type="entry name" value="Erythroid Transcription Factor GATA-1, subunit A"/>
    <property type="match status" value="1"/>
</dbReference>
<evidence type="ECO:0008006" key="13">
    <source>
        <dbReference type="Google" id="ProtNLM"/>
    </source>
</evidence>
<dbReference type="AlphaFoldDB" id="A0A7R9KBX7"/>
<keyword evidence="4" id="KW-0805">Transcription regulation</keyword>
<dbReference type="PANTHER" id="PTHR24082">
    <property type="entry name" value="NUCLEAR HORMONE RECEPTOR"/>
    <property type="match status" value="1"/>
</dbReference>
<evidence type="ECO:0000256" key="8">
    <source>
        <dbReference type="ARBA" id="ARBA00023242"/>
    </source>
</evidence>
<evidence type="ECO:0000256" key="7">
    <source>
        <dbReference type="ARBA" id="ARBA00023170"/>
    </source>
</evidence>
<keyword evidence="1" id="KW-0479">Metal-binding</keyword>
<dbReference type="InterPro" id="IPR000536">
    <property type="entry name" value="Nucl_hrmn_rcpt_lig-bd"/>
</dbReference>
<accession>A0A7R9KBX7</accession>
<evidence type="ECO:0000313" key="11">
    <source>
        <dbReference type="EMBL" id="CAD7620188.1"/>
    </source>
</evidence>
<sequence>MIGRNFGVITCEPCKAFFRRNGLKDQPMYCPSNGKCIINPLTRQICKKCRLNKCFAMGMKKELIRNNEQNKRKKQLIIENKFKQMQINANPKLNPQNNLLINENNVEFDLKCNPFENLIYNNSDKQIMQTVINDTDLNNTTNNHIQCYKQNLSQELSIIYISNELTDYNGLKQLEINRISELMMASDVLNYPLISNGLTYKMENLEELIKKFSYMNEKLITDIISFTKGLMGFNNMCADDRLALVKYNTKDIISICTLRHYDRETECFVTPIGNEYSLQKFLSEWDYKDPIIINLLRAIILFNPNQPNTMANFNCLEMKTNSGCY</sequence>
<dbReference type="InterPro" id="IPR035500">
    <property type="entry name" value="NHR-like_dom_sf"/>
</dbReference>
<organism evidence="11">
    <name type="scientific">Medioppia subpectinata</name>
    <dbReference type="NCBI Taxonomy" id="1979941"/>
    <lineage>
        <taxon>Eukaryota</taxon>
        <taxon>Metazoa</taxon>
        <taxon>Ecdysozoa</taxon>
        <taxon>Arthropoda</taxon>
        <taxon>Chelicerata</taxon>
        <taxon>Arachnida</taxon>
        <taxon>Acari</taxon>
        <taxon>Acariformes</taxon>
        <taxon>Sarcoptiformes</taxon>
        <taxon>Oribatida</taxon>
        <taxon>Brachypylina</taxon>
        <taxon>Oppioidea</taxon>
        <taxon>Oppiidae</taxon>
        <taxon>Medioppia</taxon>
    </lineage>
</organism>
<dbReference type="Gene3D" id="1.10.565.10">
    <property type="entry name" value="Retinoid X Receptor"/>
    <property type="match status" value="1"/>
</dbReference>
<dbReference type="SUPFAM" id="SSF48508">
    <property type="entry name" value="Nuclear receptor ligand-binding domain"/>
    <property type="match status" value="1"/>
</dbReference>
<evidence type="ECO:0000256" key="4">
    <source>
        <dbReference type="ARBA" id="ARBA00023015"/>
    </source>
</evidence>
<evidence type="ECO:0000256" key="5">
    <source>
        <dbReference type="ARBA" id="ARBA00023125"/>
    </source>
</evidence>
<dbReference type="GO" id="GO:0008270">
    <property type="term" value="F:zinc ion binding"/>
    <property type="evidence" value="ECO:0007669"/>
    <property type="project" value="UniProtKB-KW"/>
</dbReference>
<proteinExistence type="predicted"/>
<name>A0A7R9KBX7_9ACAR</name>
<dbReference type="Pfam" id="PF00105">
    <property type="entry name" value="zf-C4"/>
    <property type="match status" value="1"/>
</dbReference>
<dbReference type="PRINTS" id="PR00047">
    <property type="entry name" value="STROIDFINGER"/>
</dbReference>
<keyword evidence="3" id="KW-0862">Zinc</keyword>
<dbReference type="GO" id="GO:0030154">
    <property type="term" value="P:cell differentiation"/>
    <property type="evidence" value="ECO:0007669"/>
    <property type="project" value="TreeGrafter"/>
</dbReference>
<reference evidence="11" key="1">
    <citation type="submission" date="2020-11" db="EMBL/GenBank/DDBJ databases">
        <authorList>
            <person name="Tran Van P."/>
        </authorList>
    </citation>
    <scope>NUCLEOTIDE SEQUENCE</scope>
</reference>
<dbReference type="GO" id="GO:0000122">
    <property type="term" value="P:negative regulation of transcription by RNA polymerase II"/>
    <property type="evidence" value="ECO:0007669"/>
    <property type="project" value="TreeGrafter"/>
</dbReference>
<dbReference type="InterPro" id="IPR050234">
    <property type="entry name" value="Nuclear_hormone_rcpt_NR1"/>
</dbReference>
<dbReference type="PRINTS" id="PR00398">
    <property type="entry name" value="STRDHORMONER"/>
</dbReference>
<dbReference type="SMART" id="SM00399">
    <property type="entry name" value="ZnF_C4"/>
    <property type="match status" value="1"/>
</dbReference>
<dbReference type="SUPFAM" id="SSF57716">
    <property type="entry name" value="Glucocorticoid receptor-like (DNA-binding domain)"/>
    <property type="match status" value="1"/>
</dbReference>
<evidence type="ECO:0000259" key="10">
    <source>
        <dbReference type="PROSITE" id="PS51843"/>
    </source>
</evidence>
<dbReference type="GO" id="GO:0004879">
    <property type="term" value="F:nuclear receptor activity"/>
    <property type="evidence" value="ECO:0007669"/>
    <property type="project" value="TreeGrafter"/>
</dbReference>
<keyword evidence="5" id="KW-0238">DNA-binding</keyword>
<evidence type="ECO:0000256" key="2">
    <source>
        <dbReference type="ARBA" id="ARBA00022771"/>
    </source>
</evidence>
<evidence type="ECO:0000259" key="9">
    <source>
        <dbReference type="PROSITE" id="PS51030"/>
    </source>
</evidence>
<keyword evidence="6" id="KW-0804">Transcription</keyword>
<keyword evidence="8" id="KW-0539">Nucleus</keyword>
<feature type="domain" description="Nuclear receptor" evidence="9">
    <location>
        <begin position="1"/>
        <end position="66"/>
    </location>
</feature>
<feature type="non-terminal residue" evidence="11">
    <location>
        <position position="325"/>
    </location>
</feature>
<dbReference type="PROSITE" id="PS51030">
    <property type="entry name" value="NUCLEAR_REC_DBD_2"/>
    <property type="match status" value="1"/>
</dbReference>